<dbReference type="GO" id="GO:0007059">
    <property type="term" value="P:chromosome segregation"/>
    <property type="evidence" value="ECO:0007669"/>
    <property type="project" value="UniProtKB-UniRule"/>
</dbReference>
<keyword evidence="2 9" id="KW-0963">Cytoplasm</keyword>
<sequence length="326" mass="35989">MPPLIAAWLDYLAVVRRVSAYTHAAYAREIAHLVALCNGALGEVTPAAVRKAIGTAHEAGLAPRSLARRLSAWRAFYRWACTHGHLAVDPTVGVRPPKSDRLLPKALPVDEAVRFLDALSAARPPRAPQQPDGIRAEALWARDRALFELLYGCGLRVGELVALDYDDPECDWAAGRIVVLGKRRKRRWVPVGRMARDAVREWLRVRPGLAAADEQALFVSDRGRRLSPQGVASRLAYWSERLGVGQRLHPHMLRHSFASHLLQSSGDLRAVQELLGHASLASTQIYTKLDVQHLARIYDAAHPRARRGGRESAVESPHGRSDSETG</sequence>
<comment type="subunit">
    <text evidence="9">Forms a cyclic heterotetrameric complex composed of two molecules of XerC and two molecules of XerD.</text>
</comment>
<feature type="domain" description="Core-binding (CB)" evidence="12">
    <location>
        <begin position="1"/>
        <end position="81"/>
    </location>
</feature>
<feature type="region of interest" description="Disordered" evidence="10">
    <location>
        <begin position="302"/>
        <end position="326"/>
    </location>
</feature>
<dbReference type="Gene3D" id="1.10.443.10">
    <property type="entry name" value="Intergrase catalytic core"/>
    <property type="match status" value="1"/>
</dbReference>
<dbReference type="EMBL" id="AP018558">
    <property type="protein sequence ID" value="BBD76474.1"/>
    <property type="molecule type" value="Genomic_DNA"/>
</dbReference>
<evidence type="ECO:0000256" key="1">
    <source>
        <dbReference type="ARBA" id="ARBA00004496"/>
    </source>
</evidence>
<keyword evidence="8 9" id="KW-0131">Cell cycle</keyword>
<dbReference type="GO" id="GO:0003677">
    <property type="term" value="F:DNA binding"/>
    <property type="evidence" value="ECO:0007669"/>
    <property type="project" value="UniProtKB-UniRule"/>
</dbReference>
<dbReference type="Gene3D" id="1.10.150.130">
    <property type="match status" value="1"/>
</dbReference>
<keyword evidence="6 9" id="KW-0238">DNA-binding</keyword>
<feature type="domain" description="Tyr recombinase" evidence="11">
    <location>
        <begin position="102"/>
        <end position="299"/>
    </location>
</feature>
<dbReference type="Pfam" id="PF02899">
    <property type="entry name" value="Phage_int_SAM_1"/>
    <property type="match status" value="1"/>
</dbReference>
<dbReference type="InterPro" id="IPR004107">
    <property type="entry name" value="Integrase_SAM-like_N"/>
</dbReference>
<dbReference type="AlphaFoldDB" id="A0A2Z6DVK6"/>
<dbReference type="PROSITE" id="PS51900">
    <property type="entry name" value="CB"/>
    <property type="match status" value="1"/>
</dbReference>
<comment type="function">
    <text evidence="9">Site-specific tyrosine recombinase, which acts by catalyzing the cutting and rejoining of the recombining DNA molecules. The XerC-XerD complex is essential to convert dimers of the bacterial chromosome into monomers to permit their segregation at cell division. It also contributes to the segregational stability of plasmids.</text>
</comment>
<dbReference type="CDD" id="cd00798">
    <property type="entry name" value="INT_XerDC_C"/>
    <property type="match status" value="1"/>
</dbReference>
<evidence type="ECO:0000256" key="3">
    <source>
        <dbReference type="ARBA" id="ARBA00022618"/>
    </source>
</evidence>
<feature type="active site" evidence="9">
    <location>
        <position position="251"/>
    </location>
</feature>
<dbReference type="InterPro" id="IPR002104">
    <property type="entry name" value="Integrase_catalytic"/>
</dbReference>
<dbReference type="PROSITE" id="PS51898">
    <property type="entry name" value="TYR_RECOMBINASE"/>
    <property type="match status" value="1"/>
</dbReference>
<keyword evidence="3 9" id="KW-0132">Cell division</keyword>
<dbReference type="PANTHER" id="PTHR30349">
    <property type="entry name" value="PHAGE INTEGRASE-RELATED"/>
    <property type="match status" value="1"/>
</dbReference>
<comment type="subcellular location">
    <subcellularLocation>
        <location evidence="1 9">Cytoplasm</location>
    </subcellularLocation>
</comment>
<comment type="similarity">
    <text evidence="9">Belongs to the 'phage' integrase family. XerC subfamily.</text>
</comment>
<evidence type="ECO:0000259" key="12">
    <source>
        <dbReference type="PROSITE" id="PS51900"/>
    </source>
</evidence>
<keyword evidence="7 9" id="KW-0233">DNA recombination</keyword>
<keyword evidence="4 9" id="KW-0159">Chromosome partition</keyword>
<dbReference type="InterPro" id="IPR050090">
    <property type="entry name" value="Tyrosine_recombinase_XerCD"/>
</dbReference>
<evidence type="ECO:0000256" key="10">
    <source>
        <dbReference type="SAM" id="MobiDB-lite"/>
    </source>
</evidence>
<name>A0A2Z6DVK6_HYDTE</name>
<feature type="compositionally biased region" description="Basic and acidic residues" evidence="10">
    <location>
        <begin position="308"/>
        <end position="326"/>
    </location>
</feature>
<evidence type="ECO:0000313" key="13">
    <source>
        <dbReference type="EMBL" id="BBD76474.1"/>
    </source>
</evidence>
<feature type="active site" description="O-(3'-phospho-DNA)-tyrosine intermediate" evidence="9">
    <location>
        <position position="286"/>
    </location>
</feature>
<dbReference type="PANTHER" id="PTHR30349:SF81">
    <property type="entry name" value="TYROSINE RECOMBINASE XERC"/>
    <property type="match status" value="1"/>
</dbReference>
<dbReference type="Proteomes" id="UP000262004">
    <property type="component" value="Chromosome"/>
</dbReference>
<dbReference type="GO" id="GO:0006313">
    <property type="term" value="P:DNA transposition"/>
    <property type="evidence" value="ECO:0007669"/>
    <property type="project" value="UniProtKB-UniRule"/>
</dbReference>
<accession>A0A2Z6DVK6</accession>
<dbReference type="GO" id="GO:0009037">
    <property type="term" value="F:tyrosine-based site-specific recombinase activity"/>
    <property type="evidence" value="ECO:0007669"/>
    <property type="project" value="UniProtKB-UniRule"/>
</dbReference>
<dbReference type="SUPFAM" id="SSF56349">
    <property type="entry name" value="DNA breaking-rejoining enzymes"/>
    <property type="match status" value="1"/>
</dbReference>
<reference evidence="13 14" key="1">
    <citation type="submission" date="2018-04" db="EMBL/GenBank/DDBJ databases">
        <title>Complete genome sequence of Hydrogenophilus thermoluteolus TH-1.</title>
        <authorList>
            <person name="Arai H."/>
        </authorList>
    </citation>
    <scope>NUCLEOTIDE SEQUENCE [LARGE SCALE GENOMIC DNA]</scope>
    <source>
        <strain evidence="13 14">TH-1</strain>
    </source>
</reference>
<feature type="active site" evidence="9">
    <location>
        <position position="277"/>
    </location>
</feature>
<dbReference type="InterPro" id="IPR011010">
    <property type="entry name" value="DNA_brk_join_enz"/>
</dbReference>
<dbReference type="HAMAP" id="MF_01808">
    <property type="entry name" value="Recomb_XerC_XerD"/>
    <property type="match status" value="1"/>
</dbReference>
<dbReference type="InterPro" id="IPR044068">
    <property type="entry name" value="CB"/>
</dbReference>
<dbReference type="KEGG" id="htl:HPTL_0204"/>
<dbReference type="Pfam" id="PF00589">
    <property type="entry name" value="Phage_integrase"/>
    <property type="match status" value="1"/>
</dbReference>
<dbReference type="InterPro" id="IPR010998">
    <property type="entry name" value="Integrase_recombinase_N"/>
</dbReference>
<feature type="active site" evidence="9">
    <location>
        <position position="182"/>
    </location>
</feature>
<gene>
    <name evidence="9" type="primary">xerC</name>
    <name evidence="13" type="ORF">HPTL_0204</name>
</gene>
<evidence type="ECO:0000256" key="8">
    <source>
        <dbReference type="ARBA" id="ARBA00023306"/>
    </source>
</evidence>
<keyword evidence="14" id="KW-1185">Reference proteome</keyword>
<evidence type="ECO:0000256" key="4">
    <source>
        <dbReference type="ARBA" id="ARBA00022829"/>
    </source>
</evidence>
<feature type="active site" evidence="9">
    <location>
        <position position="156"/>
    </location>
</feature>
<organism evidence="13 14">
    <name type="scientific">Hydrogenophilus thermoluteolus</name>
    <name type="common">Pseudomonas hydrogenothermophila</name>
    <dbReference type="NCBI Taxonomy" id="297"/>
    <lineage>
        <taxon>Bacteria</taxon>
        <taxon>Pseudomonadati</taxon>
        <taxon>Pseudomonadota</taxon>
        <taxon>Hydrogenophilia</taxon>
        <taxon>Hydrogenophilales</taxon>
        <taxon>Hydrogenophilaceae</taxon>
        <taxon>Hydrogenophilus</taxon>
    </lineage>
</organism>
<evidence type="ECO:0000256" key="5">
    <source>
        <dbReference type="ARBA" id="ARBA00022908"/>
    </source>
</evidence>
<feature type="active site" evidence="9">
    <location>
        <position position="254"/>
    </location>
</feature>
<dbReference type="GO" id="GO:0051301">
    <property type="term" value="P:cell division"/>
    <property type="evidence" value="ECO:0007669"/>
    <property type="project" value="UniProtKB-KW"/>
</dbReference>
<dbReference type="InterPro" id="IPR013762">
    <property type="entry name" value="Integrase-like_cat_sf"/>
</dbReference>
<evidence type="ECO:0000256" key="7">
    <source>
        <dbReference type="ARBA" id="ARBA00023172"/>
    </source>
</evidence>
<evidence type="ECO:0000256" key="9">
    <source>
        <dbReference type="HAMAP-Rule" id="MF_01808"/>
    </source>
</evidence>
<evidence type="ECO:0000256" key="2">
    <source>
        <dbReference type="ARBA" id="ARBA00022490"/>
    </source>
</evidence>
<dbReference type="GO" id="GO:0005737">
    <property type="term" value="C:cytoplasm"/>
    <property type="evidence" value="ECO:0007669"/>
    <property type="project" value="UniProtKB-SubCell"/>
</dbReference>
<evidence type="ECO:0000259" key="11">
    <source>
        <dbReference type="PROSITE" id="PS51898"/>
    </source>
</evidence>
<proteinExistence type="inferred from homology"/>
<evidence type="ECO:0000256" key="6">
    <source>
        <dbReference type="ARBA" id="ARBA00023125"/>
    </source>
</evidence>
<dbReference type="InterPro" id="IPR023009">
    <property type="entry name" value="Tyrosine_recombinase_XerC/XerD"/>
</dbReference>
<keyword evidence="5 9" id="KW-0229">DNA integration</keyword>
<evidence type="ECO:0000313" key="14">
    <source>
        <dbReference type="Proteomes" id="UP000262004"/>
    </source>
</evidence>
<protein>
    <recommendedName>
        <fullName evidence="9">Tyrosine recombinase XerC</fullName>
    </recommendedName>
</protein>